<proteinExistence type="predicted"/>
<dbReference type="EMBL" id="JACHIM010000001">
    <property type="protein sequence ID" value="MBB5073265.1"/>
    <property type="molecule type" value="Genomic_DNA"/>
</dbReference>
<name>A0A840NTI5_9HYPH</name>
<evidence type="ECO:0000313" key="1">
    <source>
        <dbReference type="EMBL" id="MBB5073265.1"/>
    </source>
</evidence>
<comment type="caution">
    <text evidence="1">The sequence shown here is derived from an EMBL/GenBank/DDBJ whole genome shotgun (WGS) entry which is preliminary data.</text>
</comment>
<dbReference type="AlphaFoldDB" id="A0A840NTI5"/>
<reference evidence="1 2" key="1">
    <citation type="submission" date="2020-08" db="EMBL/GenBank/DDBJ databases">
        <title>Genomic Encyclopedia of Type Strains, Phase IV (KMG-IV): sequencing the most valuable type-strain genomes for metagenomic binning, comparative biology and taxonomic classification.</title>
        <authorList>
            <person name="Goeker M."/>
        </authorList>
    </citation>
    <scope>NUCLEOTIDE SEQUENCE [LARGE SCALE GENOMIC DNA]</scope>
    <source>
        <strain evidence="1 2">DSM 28538</strain>
    </source>
</reference>
<organism evidence="1 2">
    <name type="scientific">Bartonella callosciuri</name>
    <dbReference type="NCBI Taxonomy" id="686223"/>
    <lineage>
        <taxon>Bacteria</taxon>
        <taxon>Pseudomonadati</taxon>
        <taxon>Pseudomonadota</taxon>
        <taxon>Alphaproteobacteria</taxon>
        <taxon>Hyphomicrobiales</taxon>
        <taxon>Bartonellaceae</taxon>
        <taxon>Bartonella</taxon>
    </lineage>
</organism>
<keyword evidence="2" id="KW-1185">Reference proteome</keyword>
<gene>
    <name evidence="1" type="ORF">HNQ69_000369</name>
</gene>
<evidence type="ECO:0000313" key="2">
    <source>
        <dbReference type="Proteomes" id="UP000561417"/>
    </source>
</evidence>
<protein>
    <submittedName>
        <fullName evidence="1">Uncharacterized protein</fullName>
    </submittedName>
</protein>
<dbReference type="Proteomes" id="UP000561417">
    <property type="component" value="Unassembled WGS sequence"/>
</dbReference>
<sequence length="88" mass="10530">MLRLNILTAVDTIFIKENNDSVDLYTMASRLVYNCKNRFEAETTTYTSWCYGCLDESITQKLNDVLFQKDPWKRAQRIEKWRICLVKR</sequence>
<accession>A0A840NTI5</accession>